<dbReference type="PRINTS" id="PR00109">
    <property type="entry name" value="TYRKINASE"/>
</dbReference>
<feature type="domain" description="Protein kinase" evidence="1">
    <location>
        <begin position="13"/>
        <end position="276"/>
    </location>
</feature>
<evidence type="ECO:0000259" key="1">
    <source>
        <dbReference type="PROSITE" id="PS50011"/>
    </source>
</evidence>
<proteinExistence type="predicted"/>
<dbReference type="InterPro" id="IPR000719">
    <property type="entry name" value="Prot_kinase_dom"/>
</dbReference>
<keyword evidence="4" id="KW-1185">Reference proteome</keyword>
<dbReference type="Pfam" id="PF00780">
    <property type="entry name" value="CNH"/>
    <property type="match status" value="1"/>
</dbReference>
<dbReference type="InterPro" id="IPR001245">
    <property type="entry name" value="Ser-Thr/Tyr_kinase_cat_dom"/>
</dbReference>
<dbReference type="InterPro" id="IPR001180">
    <property type="entry name" value="CNH_dom"/>
</dbReference>
<dbReference type="EMBL" id="JBBXMP010000277">
    <property type="protein sequence ID" value="KAL0058768.1"/>
    <property type="molecule type" value="Genomic_DNA"/>
</dbReference>
<comment type="caution">
    <text evidence="3">The sequence shown here is derived from an EMBL/GenBank/DDBJ whole genome shotgun (WGS) entry which is preliminary data.</text>
</comment>
<reference evidence="3 4" key="1">
    <citation type="submission" date="2024-05" db="EMBL/GenBank/DDBJ databases">
        <title>A draft genome resource for the thread blight pathogen Marasmius tenuissimus strain MS-2.</title>
        <authorList>
            <person name="Yulfo-Soto G.E."/>
            <person name="Baruah I.K."/>
            <person name="Amoako-Attah I."/>
            <person name="Bukari Y."/>
            <person name="Meinhardt L.W."/>
            <person name="Bailey B.A."/>
            <person name="Cohen S.P."/>
        </authorList>
    </citation>
    <scope>NUCLEOTIDE SEQUENCE [LARGE SCALE GENOMIC DNA]</scope>
    <source>
        <strain evidence="3 4">MS-2</strain>
    </source>
</reference>
<gene>
    <name evidence="3" type="primary">TUS1_17</name>
    <name evidence="3" type="ORF">AAF712_014541</name>
</gene>
<evidence type="ECO:0000313" key="3">
    <source>
        <dbReference type="EMBL" id="KAL0058768.1"/>
    </source>
</evidence>
<dbReference type="PROSITE" id="PS50219">
    <property type="entry name" value="CNH"/>
    <property type="match status" value="1"/>
</dbReference>
<protein>
    <submittedName>
        <fullName evidence="3">Rho guanine nucleotide exchange factor</fullName>
    </submittedName>
</protein>
<sequence length="829" mass="94386">MFPKCLAIRNVRTVGQYAVDGGTFGEIWKGMIGHSTQIVCLKVVKVYQKSDVELIVRDFLREAIIWQQLEHPNLLPFLGLYCLDGRRICLISPWMETGNLIQYLRARSRAEVNHNSLVRDVASGLAHLHDQKIVHADLKGVNVLITPEGRACITDFGLSRVAESGELWKITSSRSNVGIGTTRWMAPELFNPSSPATYASDVYAFACVSYEIYTGLYPYYYIRNDAAVMMEIFQGNRPLRPNNTPELNDRIWSIMQSCWKADPDHRPTADQLQQLLEGSDSPPQTRASWATAYWHKAVTSSIWTNLQQEEVTLQADEFLSRSAAKIRERLPPDLDPGGEDSFEYRIRSWLGYVPTIEFPADLNDYRARHTLMFCGRLQPTDHGEGYRTEMVALLFDDHLIMAQQEDDMVYRVRDRPVSLKLLDFETSGVGSARPPYLRIRQENGRAYRQSSKQILVKYFVLPGRCTRGFSGKPHAFVVRSTHYRTTASDGPLIVISNPTLGIYFGFGSVSSARFKLVLEVGDVTQCEIVEEMGLFLFMADRIVYGYRLDALVAAARSGRMEPLRKRQRLSDPSIEFFRVGKYMGKHIVALCSTARSSSIGRRGSDPAERSGRYVHLLEPIPEEINSRAPLSECLERHGPKSTWFRRFRSDGWPSQFFVADTITDIDFYEEARIVIVSPIVIREISPKAPNGRSYPMSHVVGDNSRLAKYDPIKVVRCGRDEYLVCFEAFGVYVNKMTWKPEPTDAYVEWKHGIEQVAIRPPYVLLFSRQGVEIRHTESGRLEQFIPGDKRYLGGCEGYGNQQPMIFGMENDSMTEENASRLPFQLEPVF</sequence>
<dbReference type="PROSITE" id="PS50011">
    <property type="entry name" value="PROTEIN_KINASE_DOM"/>
    <property type="match status" value="1"/>
</dbReference>
<dbReference type="SUPFAM" id="SSF56112">
    <property type="entry name" value="Protein kinase-like (PK-like)"/>
    <property type="match status" value="1"/>
</dbReference>
<dbReference type="InterPro" id="IPR008271">
    <property type="entry name" value="Ser/Thr_kinase_AS"/>
</dbReference>
<dbReference type="PANTHER" id="PTHR44329">
    <property type="entry name" value="SERINE/THREONINE-PROTEIN KINASE TNNI3K-RELATED"/>
    <property type="match status" value="1"/>
</dbReference>
<dbReference type="PROSITE" id="PS00108">
    <property type="entry name" value="PROTEIN_KINASE_ST"/>
    <property type="match status" value="1"/>
</dbReference>
<dbReference type="InterPro" id="IPR011009">
    <property type="entry name" value="Kinase-like_dom_sf"/>
</dbReference>
<feature type="domain" description="CNH" evidence="2">
    <location>
        <begin position="475"/>
        <end position="800"/>
    </location>
</feature>
<dbReference type="Pfam" id="PF07714">
    <property type="entry name" value="PK_Tyr_Ser-Thr"/>
    <property type="match status" value="1"/>
</dbReference>
<dbReference type="Proteomes" id="UP001437256">
    <property type="component" value="Unassembled WGS sequence"/>
</dbReference>
<organism evidence="3 4">
    <name type="scientific">Marasmius tenuissimus</name>
    <dbReference type="NCBI Taxonomy" id="585030"/>
    <lineage>
        <taxon>Eukaryota</taxon>
        <taxon>Fungi</taxon>
        <taxon>Dikarya</taxon>
        <taxon>Basidiomycota</taxon>
        <taxon>Agaricomycotina</taxon>
        <taxon>Agaricomycetes</taxon>
        <taxon>Agaricomycetidae</taxon>
        <taxon>Agaricales</taxon>
        <taxon>Marasmiineae</taxon>
        <taxon>Marasmiaceae</taxon>
        <taxon>Marasmius</taxon>
    </lineage>
</organism>
<accession>A0ABR2ZBV8</accession>
<dbReference type="SMART" id="SM00220">
    <property type="entry name" value="S_TKc"/>
    <property type="match status" value="1"/>
</dbReference>
<evidence type="ECO:0000313" key="4">
    <source>
        <dbReference type="Proteomes" id="UP001437256"/>
    </source>
</evidence>
<evidence type="ECO:0000259" key="2">
    <source>
        <dbReference type="PROSITE" id="PS50219"/>
    </source>
</evidence>
<name>A0ABR2ZBV8_9AGAR</name>
<dbReference type="Gene3D" id="1.10.510.10">
    <property type="entry name" value="Transferase(Phosphotransferase) domain 1"/>
    <property type="match status" value="1"/>
</dbReference>
<dbReference type="InterPro" id="IPR051681">
    <property type="entry name" value="Ser/Thr_Kinases-Pseudokinases"/>
</dbReference>